<dbReference type="SUPFAM" id="SSF50090">
    <property type="entry name" value="Electron transport accessory proteins"/>
    <property type="match status" value="1"/>
</dbReference>
<evidence type="ECO:0000313" key="3">
    <source>
        <dbReference type="Proteomes" id="UP001055153"/>
    </source>
</evidence>
<evidence type="ECO:0000313" key="2">
    <source>
        <dbReference type="EMBL" id="GJE00617.1"/>
    </source>
</evidence>
<organism evidence="2 3">
    <name type="scientific">Methylobacterium isbiliense</name>
    <dbReference type="NCBI Taxonomy" id="315478"/>
    <lineage>
        <taxon>Bacteria</taxon>
        <taxon>Pseudomonadati</taxon>
        <taxon>Pseudomonadota</taxon>
        <taxon>Alphaproteobacteria</taxon>
        <taxon>Hyphomicrobiales</taxon>
        <taxon>Methylobacteriaceae</taxon>
        <taxon>Methylobacterium</taxon>
    </lineage>
</organism>
<dbReference type="NCBIfam" id="TIGR03889">
    <property type="entry name" value="nitrile_acc"/>
    <property type="match status" value="1"/>
</dbReference>
<proteinExistence type="predicted"/>
<dbReference type="Pfam" id="PF21006">
    <property type="entry name" value="NHase_beta_N"/>
    <property type="match status" value="1"/>
</dbReference>
<feature type="domain" description="Nitrile hydratase beta subunit-like N-terminal" evidence="1">
    <location>
        <begin position="3"/>
        <end position="85"/>
    </location>
</feature>
<name>A0ABQ4SBX9_9HYPH</name>
<accession>A0ABQ4SBX9</accession>
<dbReference type="InterPro" id="IPR023808">
    <property type="entry name" value="Nitrile_Hydratase_acc_put"/>
</dbReference>
<reference evidence="2" key="2">
    <citation type="submission" date="2021-08" db="EMBL/GenBank/DDBJ databases">
        <authorList>
            <person name="Tani A."/>
            <person name="Ola A."/>
            <person name="Ogura Y."/>
            <person name="Katsura K."/>
            <person name="Hayashi T."/>
        </authorList>
    </citation>
    <scope>NUCLEOTIDE SEQUENCE</scope>
    <source>
        <strain evidence="2">DSM 17168</strain>
    </source>
</reference>
<evidence type="ECO:0000259" key="1">
    <source>
        <dbReference type="Pfam" id="PF21006"/>
    </source>
</evidence>
<comment type="caution">
    <text evidence="2">The sequence shown here is derived from an EMBL/GenBank/DDBJ whole genome shotgun (WGS) entry which is preliminary data.</text>
</comment>
<dbReference type="Proteomes" id="UP001055153">
    <property type="component" value="Unassembled WGS sequence"/>
</dbReference>
<dbReference type="InterPro" id="IPR049054">
    <property type="entry name" value="CN_hydtase_beta-like_N"/>
</dbReference>
<protein>
    <recommendedName>
        <fullName evidence="1">Nitrile hydratase beta subunit-like N-terminal domain-containing protein</fullName>
    </recommendedName>
</protein>
<sequence>MRPEDPPAFAAPWEAQTFAMVVALHDRGLFTWSEWAEALGEASRDGDRPADYALWLETIERLLAERGVTTAHALADRQTAFARAAAATPHGEPIALTNDPGP</sequence>
<dbReference type="InterPro" id="IPR042262">
    <property type="entry name" value="CN_hydtase_beta_C"/>
</dbReference>
<dbReference type="EMBL" id="BPQQ01000029">
    <property type="protein sequence ID" value="GJE00617.1"/>
    <property type="molecule type" value="Genomic_DNA"/>
</dbReference>
<dbReference type="InterPro" id="IPR008990">
    <property type="entry name" value="Elect_transpt_acc-like_dom_sf"/>
</dbReference>
<keyword evidence="3" id="KW-1185">Reference proteome</keyword>
<gene>
    <name evidence="2" type="ORF">GMJLKIPL_2540</name>
</gene>
<reference evidence="2" key="1">
    <citation type="journal article" date="2021" name="Front. Microbiol.">
        <title>Comprehensive Comparative Genomics and Phenotyping of Methylobacterium Species.</title>
        <authorList>
            <person name="Alessa O."/>
            <person name="Ogura Y."/>
            <person name="Fujitani Y."/>
            <person name="Takami H."/>
            <person name="Hayashi T."/>
            <person name="Sahin N."/>
            <person name="Tani A."/>
        </authorList>
    </citation>
    <scope>NUCLEOTIDE SEQUENCE</scope>
    <source>
        <strain evidence="2">DSM 17168</strain>
    </source>
</reference>
<dbReference type="Gene3D" id="1.10.472.20">
    <property type="entry name" value="Nitrile hydratase, beta subunit"/>
    <property type="match status" value="1"/>
</dbReference>
<dbReference type="RefSeq" id="WP_238235501.1">
    <property type="nucleotide sequence ID" value="NZ_BPQQ01000029.1"/>
</dbReference>